<feature type="transmembrane region" description="Helical" evidence="1">
    <location>
        <begin position="271"/>
        <end position="303"/>
    </location>
</feature>
<proteinExistence type="predicted"/>
<reference evidence="2" key="1">
    <citation type="submission" date="2025-08" db="UniProtKB">
        <authorList>
            <consortium name="Ensembl"/>
        </authorList>
    </citation>
    <scope>IDENTIFICATION</scope>
</reference>
<sequence length="324" mass="37331">MPSGKTVKLIVYEILEFTAFVAPVFVVLERFAGLLRDISNQDWTTYWLIVSVSVAYVTSVTLLAWVPLEYMVLKRRRFIVEISQWRPTVLTYLVLSTAPCFGILIASSKVQVDADLRLDQFTELPVSLVLFSMIFVDIVEQLRPHRLLAPGKRFSTAQMISDPDGTPTRPTYTPRTTNTAYLYSTRPRAYSGPMKILWRRDPRAELFVESFMFWLDTVEMVRIGGIPDVFYSAWVFPVYIFSFVSTLRLAITPNNPLHSWAGVVLQDFPFFVLRVALLVVFGYVTPVLFLVKNLIVCLTYVYFTFLTKLKIFRRQSAFEFSQCV</sequence>
<keyword evidence="1" id="KW-1133">Transmembrane helix</keyword>
<dbReference type="PANTHER" id="PTHR31453:SF2">
    <property type="entry name" value="TRANSMEMBRANE PROTEIN 236"/>
    <property type="match status" value="1"/>
</dbReference>
<keyword evidence="1" id="KW-0812">Transmembrane</keyword>
<feature type="transmembrane region" description="Helical" evidence="1">
    <location>
        <begin position="120"/>
        <end position="139"/>
    </location>
</feature>
<organism evidence="2 3">
    <name type="scientific">Periophthalmus magnuspinnatus</name>
    <dbReference type="NCBI Taxonomy" id="409849"/>
    <lineage>
        <taxon>Eukaryota</taxon>
        <taxon>Metazoa</taxon>
        <taxon>Chordata</taxon>
        <taxon>Craniata</taxon>
        <taxon>Vertebrata</taxon>
        <taxon>Euteleostomi</taxon>
        <taxon>Actinopterygii</taxon>
        <taxon>Neopterygii</taxon>
        <taxon>Teleostei</taxon>
        <taxon>Neoteleostei</taxon>
        <taxon>Acanthomorphata</taxon>
        <taxon>Gobiaria</taxon>
        <taxon>Gobiiformes</taxon>
        <taxon>Gobioidei</taxon>
        <taxon>Gobiidae</taxon>
        <taxon>Oxudercinae</taxon>
        <taxon>Periophthalmus</taxon>
    </lineage>
</organism>
<reference evidence="2" key="2">
    <citation type="submission" date="2025-09" db="UniProtKB">
        <authorList>
            <consortium name="Ensembl"/>
        </authorList>
    </citation>
    <scope>IDENTIFICATION</scope>
</reference>
<accession>A0A3B4A4A7</accession>
<dbReference type="STRING" id="409849.ENSPMGP00000011321"/>
<feature type="transmembrane region" description="Helical" evidence="1">
    <location>
        <begin position="89"/>
        <end position="108"/>
    </location>
</feature>
<evidence type="ECO:0000313" key="2">
    <source>
        <dbReference type="Ensembl" id="ENSPMGP00000011321.1"/>
    </source>
</evidence>
<feature type="transmembrane region" description="Helical" evidence="1">
    <location>
        <begin position="9"/>
        <end position="26"/>
    </location>
</feature>
<keyword evidence="3" id="KW-1185">Reference proteome</keyword>
<feature type="transmembrane region" description="Helical" evidence="1">
    <location>
        <begin position="229"/>
        <end position="251"/>
    </location>
</feature>
<evidence type="ECO:0000256" key="1">
    <source>
        <dbReference type="SAM" id="Phobius"/>
    </source>
</evidence>
<dbReference type="Ensembl" id="ENSPMGT00000012078.1">
    <property type="protein sequence ID" value="ENSPMGP00000011321.1"/>
    <property type="gene ID" value="ENSPMGG00000009374.1"/>
</dbReference>
<dbReference type="AlphaFoldDB" id="A0A3B4A4A7"/>
<feature type="transmembrane region" description="Helical" evidence="1">
    <location>
        <begin position="46"/>
        <end position="68"/>
    </location>
</feature>
<dbReference type="PANTHER" id="PTHR31453">
    <property type="entry name" value="TRANSMEMBRANE PROTEIN 236"/>
    <property type="match status" value="1"/>
</dbReference>
<protein>
    <submittedName>
        <fullName evidence="2">Uncharacterized protein</fullName>
    </submittedName>
</protein>
<name>A0A3B4A4A7_9GOBI</name>
<dbReference type="InterPro" id="IPR020394">
    <property type="entry name" value="Uncharacterised_FAM23-like_TM"/>
</dbReference>
<evidence type="ECO:0000313" key="3">
    <source>
        <dbReference type="Proteomes" id="UP000261520"/>
    </source>
</evidence>
<dbReference type="Proteomes" id="UP000261520">
    <property type="component" value="Unplaced"/>
</dbReference>
<keyword evidence="1" id="KW-0472">Membrane</keyword>